<accession>A0A2Z7BT41</accession>
<protein>
    <submittedName>
        <fullName evidence="1">Uncharacterized protein</fullName>
    </submittedName>
</protein>
<proteinExistence type="predicted"/>
<keyword evidence="2" id="KW-1185">Reference proteome</keyword>
<gene>
    <name evidence="1" type="ORF">F511_40399</name>
</gene>
<evidence type="ECO:0000313" key="2">
    <source>
        <dbReference type="Proteomes" id="UP000250235"/>
    </source>
</evidence>
<dbReference type="EMBL" id="KV004721">
    <property type="protein sequence ID" value="KZV35265.1"/>
    <property type="molecule type" value="Genomic_DNA"/>
</dbReference>
<name>A0A2Z7BT41_9LAMI</name>
<dbReference type="AlphaFoldDB" id="A0A2Z7BT41"/>
<reference evidence="1 2" key="1">
    <citation type="journal article" date="2015" name="Proc. Natl. Acad. Sci. U.S.A.">
        <title>The resurrection genome of Boea hygrometrica: A blueprint for survival of dehydration.</title>
        <authorList>
            <person name="Xiao L."/>
            <person name="Yang G."/>
            <person name="Zhang L."/>
            <person name="Yang X."/>
            <person name="Zhao S."/>
            <person name="Ji Z."/>
            <person name="Zhou Q."/>
            <person name="Hu M."/>
            <person name="Wang Y."/>
            <person name="Chen M."/>
            <person name="Xu Y."/>
            <person name="Jin H."/>
            <person name="Xiao X."/>
            <person name="Hu G."/>
            <person name="Bao F."/>
            <person name="Hu Y."/>
            <person name="Wan P."/>
            <person name="Li L."/>
            <person name="Deng X."/>
            <person name="Kuang T."/>
            <person name="Xiang C."/>
            <person name="Zhu J.K."/>
            <person name="Oliver M.J."/>
            <person name="He Y."/>
        </authorList>
    </citation>
    <scope>NUCLEOTIDE SEQUENCE [LARGE SCALE GENOMIC DNA]</scope>
    <source>
        <strain evidence="2">cv. XS01</strain>
    </source>
</reference>
<organism evidence="1 2">
    <name type="scientific">Dorcoceras hygrometricum</name>
    <dbReference type="NCBI Taxonomy" id="472368"/>
    <lineage>
        <taxon>Eukaryota</taxon>
        <taxon>Viridiplantae</taxon>
        <taxon>Streptophyta</taxon>
        <taxon>Embryophyta</taxon>
        <taxon>Tracheophyta</taxon>
        <taxon>Spermatophyta</taxon>
        <taxon>Magnoliopsida</taxon>
        <taxon>eudicotyledons</taxon>
        <taxon>Gunneridae</taxon>
        <taxon>Pentapetalae</taxon>
        <taxon>asterids</taxon>
        <taxon>lamiids</taxon>
        <taxon>Lamiales</taxon>
        <taxon>Gesneriaceae</taxon>
        <taxon>Didymocarpoideae</taxon>
        <taxon>Trichosporeae</taxon>
        <taxon>Loxocarpinae</taxon>
        <taxon>Dorcoceras</taxon>
    </lineage>
</organism>
<sequence>MSLFDLQDVSIVIGSLATLDLPMVVDPTGIYGLKGPYYTLTTRVTQVLDSKLPHGYSAQCVEHEKRISGNDRSDLIVDRSCDEAVMMDIVIWTRARWAGPSPSLSLLNVDLGLIIQHFDTTQNPKPSVLYTRPPLLQSLATAATGARRRRRRLAGLAPANFSRKIRW</sequence>
<evidence type="ECO:0000313" key="1">
    <source>
        <dbReference type="EMBL" id="KZV35265.1"/>
    </source>
</evidence>
<dbReference type="Proteomes" id="UP000250235">
    <property type="component" value="Unassembled WGS sequence"/>
</dbReference>